<gene>
    <name evidence="1" type="ORF">E5676_scaffold5393G00140</name>
</gene>
<dbReference type="EMBL" id="SSTD01008540">
    <property type="protein sequence ID" value="TYK15366.1"/>
    <property type="molecule type" value="Genomic_DNA"/>
</dbReference>
<dbReference type="Proteomes" id="UP000321947">
    <property type="component" value="Unassembled WGS sequence"/>
</dbReference>
<sequence>MLTNGTQKLDDLIDQGKRFGDKRGMGFSDKEATRNEIKTVFVRESDTQYRMVPKDELENCKVALTFVNHPNSPLTGSVVFGDRGKGRITGKGTIGCPGLPYLLDDRCNVIDSQNKVSLSGTRLSDNCYHWDSEVNICNLLKSEEASLWHKHLKHISGTSIAKAMQTEAIVGLPSLNFKS</sequence>
<name>A0A5D3CY87_CUCMM</name>
<evidence type="ECO:0000313" key="1">
    <source>
        <dbReference type="EMBL" id="TYK15366.1"/>
    </source>
</evidence>
<reference evidence="1 2" key="1">
    <citation type="submission" date="2019-08" db="EMBL/GenBank/DDBJ databases">
        <title>Draft genome sequences of two oriental melons (Cucumis melo L. var makuwa).</title>
        <authorList>
            <person name="Kwon S.-Y."/>
        </authorList>
    </citation>
    <scope>NUCLEOTIDE SEQUENCE [LARGE SCALE GENOMIC DNA]</scope>
    <source>
        <strain evidence="2">cv. Chang Bougi</strain>
        <tissue evidence="1">Leaf</tissue>
    </source>
</reference>
<accession>A0A5D3CY87</accession>
<comment type="caution">
    <text evidence="1">The sequence shown here is derived from an EMBL/GenBank/DDBJ whole genome shotgun (WGS) entry which is preliminary data.</text>
</comment>
<evidence type="ECO:0000313" key="2">
    <source>
        <dbReference type="Proteomes" id="UP000321947"/>
    </source>
</evidence>
<dbReference type="AlphaFoldDB" id="A0A5D3CY87"/>
<organism evidence="1 2">
    <name type="scientific">Cucumis melo var. makuwa</name>
    <name type="common">Oriental melon</name>
    <dbReference type="NCBI Taxonomy" id="1194695"/>
    <lineage>
        <taxon>Eukaryota</taxon>
        <taxon>Viridiplantae</taxon>
        <taxon>Streptophyta</taxon>
        <taxon>Embryophyta</taxon>
        <taxon>Tracheophyta</taxon>
        <taxon>Spermatophyta</taxon>
        <taxon>Magnoliopsida</taxon>
        <taxon>eudicotyledons</taxon>
        <taxon>Gunneridae</taxon>
        <taxon>Pentapetalae</taxon>
        <taxon>rosids</taxon>
        <taxon>fabids</taxon>
        <taxon>Cucurbitales</taxon>
        <taxon>Cucurbitaceae</taxon>
        <taxon>Benincaseae</taxon>
        <taxon>Cucumis</taxon>
    </lineage>
</organism>
<proteinExistence type="predicted"/>
<protein>
    <submittedName>
        <fullName evidence="1">Peptidase aspartic, catalytic</fullName>
    </submittedName>
</protein>